<keyword evidence="3" id="KW-1185">Reference proteome</keyword>
<accession>A0A9W9M188</accession>
<sequence length="101" mass="10110">MPRSRDTISAEPLEASFTALSVTASMLDGNLLSLKSTVLTPALSLGDSTTAFSLAPTATSGATPIPKSFNSGYTSPIASKSETSRGTGFGTGTCSSTTSAI</sequence>
<comment type="caution">
    <text evidence="2">The sequence shown here is derived from an EMBL/GenBank/DDBJ whole genome shotgun (WGS) entry which is preliminary data.</text>
</comment>
<proteinExistence type="predicted"/>
<reference evidence="2" key="2">
    <citation type="journal article" date="2023" name="IMA Fungus">
        <title>Comparative genomic study of the Penicillium genus elucidates a diverse pangenome and 15 lateral gene transfer events.</title>
        <authorList>
            <person name="Petersen C."/>
            <person name="Sorensen T."/>
            <person name="Nielsen M.R."/>
            <person name="Sondergaard T.E."/>
            <person name="Sorensen J.L."/>
            <person name="Fitzpatrick D.A."/>
            <person name="Frisvad J.C."/>
            <person name="Nielsen K.L."/>
        </authorList>
    </citation>
    <scope>NUCLEOTIDE SEQUENCE</scope>
    <source>
        <strain evidence="2">IBT 16849</strain>
    </source>
</reference>
<dbReference type="Proteomes" id="UP001150879">
    <property type="component" value="Unassembled WGS sequence"/>
</dbReference>
<protein>
    <submittedName>
        <fullName evidence="2">Uncharacterized protein</fullName>
    </submittedName>
</protein>
<evidence type="ECO:0000313" key="2">
    <source>
        <dbReference type="EMBL" id="KAJ5185258.1"/>
    </source>
</evidence>
<reference evidence="2" key="1">
    <citation type="submission" date="2022-11" db="EMBL/GenBank/DDBJ databases">
        <authorList>
            <person name="Petersen C."/>
        </authorList>
    </citation>
    <scope>NUCLEOTIDE SEQUENCE</scope>
    <source>
        <strain evidence="2">IBT 16849</strain>
    </source>
</reference>
<dbReference type="AlphaFoldDB" id="A0A9W9M188"/>
<organism evidence="2 3">
    <name type="scientific">Penicillium cf. griseofulvum</name>
    <dbReference type="NCBI Taxonomy" id="2972120"/>
    <lineage>
        <taxon>Eukaryota</taxon>
        <taxon>Fungi</taxon>
        <taxon>Dikarya</taxon>
        <taxon>Ascomycota</taxon>
        <taxon>Pezizomycotina</taxon>
        <taxon>Eurotiomycetes</taxon>
        <taxon>Eurotiomycetidae</taxon>
        <taxon>Eurotiales</taxon>
        <taxon>Aspergillaceae</taxon>
        <taxon>Penicillium</taxon>
    </lineage>
</organism>
<name>A0A9W9M188_9EURO</name>
<feature type="region of interest" description="Disordered" evidence="1">
    <location>
        <begin position="76"/>
        <end position="101"/>
    </location>
</feature>
<gene>
    <name evidence="2" type="ORF">N7472_010098</name>
</gene>
<evidence type="ECO:0000256" key="1">
    <source>
        <dbReference type="SAM" id="MobiDB-lite"/>
    </source>
</evidence>
<evidence type="ECO:0000313" key="3">
    <source>
        <dbReference type="Proteomes" id="UP001150879"/>
    </source>
</evidence>
<feature type="compositionally biased region" description="Low complexity" evidence="1">
    <location>
        <begin position="92"/>
        <end position="101"/>
    </location>
</feature>
<dbReference type="EMBL" id="JAPQKP010000006">
    <property type="protein sequence ID" value="KAJ5185258.1"/>
    <property type="molecule type" value="Genomic_DNA"/>
</dbReference>